<gene>
    <name evidence="10 11" type="primary">petL</name>
</gene>
<protein>
    <recommendedName>
        <fullName evidence="10">Cytochrome b6-f complex subunit 6</fullName>
    </recommendedName>
    <alternativeName>
        <fullName evidence="10">Cytochrome b6-f complex subunit PetL</fullName>
    </alternativeName>
    <alternativeName>
        <fullName evidence="10">Cytochrome b6-f complex subunit VI</fullName>
    </alternativeName>
</protein>
<accession>A0A0S2LNA3</accession>
<reference evidence="11" key="1">
    <citation type="journal article" date="2015" name="BMC Evol. Biol.">
        <title>Chloroplast phylogenomic analysis of chlorophyte green algae identifies a novel lineage sister to the Sphaeropleales (Chlorophyceae).</title>
        <authorList>
            <person name="Lemieux C."/>
            <person name="Vincent A.T."/>
            <person name="Labarre A."/>
            <person name="Otis C."/>
            <person name="Turmel M."/>
        </authorList>
    </citation>
    <scope>NUCLEOTIDE SEQUENCE</scope>
</reference>
<keyword evidence="11" id="KW-0150">Chloroplast</keyword>
<proteinExistence type="inferred from homology"/>
<sequence>MVTITSYIVLLIGALVFTLSIYFSLLKVFKLI</sequence>
<feature type="transmembrane region" description="Helical" evidence="10">
    <location>
        <begin position="6"/>
        <end position="26"/>
    </location>
</feature>
<dbReference type="AlphaFoldDB" id="A0A0S2LNA3"/>
<comment type="function">
    <text evidence="8 10">Component of the cytochrome b6-f complex, which mediates electron transfer between photosystem II (PSII) and photosystem I (PSI), cyclic electron flow around PSI, and state transitions. PetL is important for photoautotrophic growth as well as for electron transfer efficiency and stability of the cytochrome b6-f complex.</text>
</comment>
<evidence type="ECO:0000313" key="11">
    <source>
        <dbReference type="EMBL" id="ALO62949.1"/>
    </source>
</evidence>
<dbReference type="HAMAP" id="MF_00433">
    <property type="entry name" value="Cytb6_f_PetL"/>
    <property type="match status" value="1"/>
</dbReference>
<keyword evidence="6 10" id="KW-0793">Thylakoid</keyword>
<comment type="subunit">
    <text evidence="9 10">The 4 large subunits of the cytochrome b6-f complex are cytochrome b6, subunit IV (17 kDa polypeptide, PetD), cytochrome f and the Rieske protein, while the 4 small subunits are PetG, PetL, PetM and PetN. The complex functions as a dimer.</text>
</comment>
<evidence type="ECO:0000256" key="10">
    <source>
        <dbReference type="HAMAP-Rule" id="MF_00433"/>
    </source>
</evidence>
<dbReference type="GO" id="GO:0009055">
    <property type="term" value="F:electron transfer activity"/>
    <property type="evidence" value="ECO:0007669"/>
    <property type="project" value="InterPro"/>
</dbReference>
<evidence type="ECO:0000256" key="2">
    <source>
        <dbReference type="ARBA" id="ARBA00022448"/>
    </source>
</evidence>
<evidence type="ECO:0000256" key="4">
    <source>
        <dbReference type="ARBA" id="ARBA00022982"/>
    </source>
</evidence>
<keyword evidence="10" id="KW-0602">Photosynthesis</keyword>
<name>A0A0S2LNA3_JENMI</name>
<evidence type="ECO:0000256" key="9">
    <source>
        <dbReference type="ARBA" id="ARBA00025834"/>
    </source>
</evidence>
<dbReference type="RefSeq" id="YP_009184859.1">
    <property type="nucleotide sequence ID" value="NC_028582.1"/>
</dbReference>
<geneLocation type="chloroplast" evidence="11"/>
<comment type="similarity">
    <text evidence="10">Belongs to the PetL family.</text>
</comment>
<evidence type="ECO:0000256" key="5">
    <source>
        <dbReference type="ARBA" id="ARBA00022989"/>
    </source>
</evidence>
<keyword evidence="4 10" id="KW-0249">Electron transport</keyword>
<dbReference type="InterPro" id="IPR007802">
    <property type="entry name" value="Cyt_b6/f_cplx_su6"/>
</dbReference>
<evidence type="ECO:0000256" key="3">
    <source>
        <dbReference type="ARBA" id="ARBA00022692"/>
    </source>
</evidence>
<evidence type="ECO:0000256" key="7">
    <source>
        <dbReference type="ARBA" id="ARBA00023136"/>
    </source>
</evidence>
<dbReference type="GeneID" id="26378609"/>
<keyword evidence="11" id="KW-0934">Plastid</keyword>
<keyword evidence="5 10" id="KW-1133">Transmembrane helix</keyword>
<dbReference type="GO" id="GO:0009512">
    <property type="term" value="C:cytochrome b6f complex"/>
    <property type="evidence" value="ECO:0007669"/>
    <property type="project" value="InterPro"/>
</dbReference>
<keyword evidence="3 10" id="KW-0812">Transmembrane</keyword>
<dbReference type="EMBL" id="KT625414">
    <property type="protein sequence ID" value="ALO62949.1"/>
    <property type="molecule type" value="Genomic_DNA"/>
</dbReference>
<dbReference type="GO" id="GO:0009535">
    <property type="term" value="C:chloroplast thylakoid membrane"/>
    <property type="evidence" value="ECO:0007669"/>
    <property type="project" value="UniProtKB-SubCell"/>
</dbReference>
<keyword evidence="2 10" id="KW-0813">Transport</keyword>
<organism evidence="11">
    <name type="scientific">Jenufa minuta</name>
    <name type="common">Green alga</name>
    <dbReference type="NCBI Taxonomy" id="993092"/>
    <lineage>
        <taxon>Eukaryota</taxon>
        <taxon>Viridiplantae</taxon>
        <taxon>Chlorophyta</taxon>
        <taxon>core chlorophytes</taxon>
        <taxon>Chlorophyceae</taxon>
        <taxon>Jenufa</taxon>
    </lineage>
</organism>
<dbReference type="SUPFAM" id="SSF103436">
    <property type="entry name" value="PetL subunit of the cytochrome b6f complex"/>
    <property type="match status" value="1"/>
</dbReference>
<dbReference type="Pfam" id="PF05115">
    <property type="entry name" value="PetL"/>
    <property type="match status" value="1"/>
</dbReference>
<dbReference type="GO" id="GO:0015979">
    <property type="term" value="P:photosynthesis"/>
    <property type="evidence" value="ECO:0007669"/>
    <property type="project" value="UniProtKB-KW"/>
</dbReference>
<keyword evidence="7 10" id="KW-0472">Membrane</keyword>
<comment type="subcellular location">
    <subcellularLocation>
        <location evidence="1">Membrane</location>
        <topology evidence="1">Single-pass membrane protein</topology>
    </subcellularLocation>
    <subcellularLocation>
        <location evidence="10">Plastid</location>
        <location evidence="10">Chloroplast thylakoid membrane</location>
        <topology evidence="10">Single-pass membrane protein</topology>
    </subcellularLocation>
</comment>
<evidence type="ECO:0000256" key="8">
    <source>
        <dbReference type="ARBA" id="ARBA00025197"/>
    </source>
</evidence>
<evidence type="ECO:0000256" key="6">
    <source>
        <dbReference type="ARBA" id="ARBA00023078"/>
    </source>
</evidence>
<evidence type="ECO:0000256" key="1">
    <source>
        <dbReference type="ARBA" id="ARBA00004167"/>
    </source>
</evidence>